<protein>
    <submittedName>
        <fullName evidence="2">Oleate hydratase</fullName>
    </submittedName>
</protein>
<dbReference type="InterPro" id="IPR036188">
    <property type="entry name" value="FAD/NAD-bd_sf"/>
</dbReference>
<sequence>MAQMEKRDASKANIYLVGSGIASLASAVYLVKDAGVEGNRIHVMEQRDIAGGALDGSGEESEGYLIRGGRMHEDHYVCYWDLLSHIPSLEDPEISVTDECKAFNAKYVSNARARLMRAGEIMDVSSYGLSKGDQAAMLKLWFAPEIILGDKRIEDWFSEHFFETNFWLLWTSMFAFQKWSSLAEMRRYFIRFIHLLPGMNRLEKILRTKYNQYDSVVLPLRRWLEDKGVQFEMRHQVIDIEFDLAADSKRARVIHYLVEGEEKQIMLGEEDCVFITNGSIVESADTGSMDAPPVLYGKAESGAWKLWEKIAAQHEDFGNPGVFCDNVDLQ</sequence>
<dbReference type="GO" id="GO:0006631">
    <property type="term" value="P:fatty acid metabolic process"/>
    <property type="evidence" value="ECO:0007669"/>
    <property type="project" value="InterPro"/>
</dbReference>
<feature type="non-terminal residue" evidence="2">
    <location>
        <position position="330"/>
    </location>
</feature>
<keyword evidence="1" id="KW-1133">Transmembrane helix</keyword>
<keyword evidence="1" id="KW-0812">Transmembrane</keyword>
<keyword evidence="1" id="KW-0472">Membrane</keyword>
<dbReference type="InterPro" id="IPR010354">
    <property type="entry name" value="Oleate_hydratase"/>
</dbReference>
<name>A0A831WDV7_9GAMM</name>
<evidence type="ECO:0000313" key="2">
    <source>
        <dbReference type="EMBL" id="HEC07579.1"/>
    </source>
</evidence>
<dbReference type="GO" id="GO:0050151">
    <property type="term" value="F:oleate hydratase activity"/>
    <property type="evidence" value="ECO:0007669"/>
    <property type="project" value="InterPro"/>
</dbReference>
<feature type="transmembrane region" description="Helical" evidence="1">
    <location>
        <begin position="12"/>
        <end position="31"/>
    </location>
</feature>
<dbReference type="AlphaFoldDB" id="A0A831WDV7"/>
<dbReference type="Proteomes" id="UP000886339">
    <property type="component" value="Unassembled WGS sequence"/>
</dbReference>
<dbReference type="EMBL" id="DRLF01000413">
    <property type="protein sequence ID" value="HEC07579.1"/>
    <property type="molecule type" value="Genomic_DNA"/>
</dbReference>
<reference evidence="2" key="1">
    <citation type="journal article" date="2020" name="mSystems">
        <title>Genome- and Community-Level Interaction Insights into Carbon Utilization and Element Cycling Functions of Hydrothermarchaeota in Hydrothermal Sediment.</title>
        <authorList>
            <person name="Zhou Z."/>
            <person name="Liu Y."/>
            <person name="Xu W."/>
            <person name="Pan J."/>
            <person name="Luo Z.H."/>
            <person name="Li M."/>
        </authorList>
    </citation>
    <scope>NUCLEOTIDE SEQUENCE [LARGE SCALE GENOMIC DNA]</scope>
    <source>
        <strain evidence="2">HyVt-458</strain>
    </source>
</reference>
<evidence type="ECO:0000256" key="1">
    <source>
        <dbReference type="SAM" id="Phobius"/>
    </source>
</evidence>
<gene>
    <name evidence="2" type="ORF">ENJ12_12045</name>
</gene>
<dbReference type="GO" id="GO:0071949">
    <property type="term" value="F:FAD binding"/>
    <property type="evidence" value="ECO:0007669"/>
    <property type="project" value="InterPro"/>
</dbReference>
<dbReference type="Pfam" id="PF06100">
    <property type="entry name" value="MCRA"/>
    <property type="match status" value="1"/>
</dbReference>
<accession>A0A831WDV7</accession>
<organism evidence="2">
    <name type="scientific">Thiolapillus brandeum</name>
    <dbReference type="NCBI Taxonomy" id="1076588"/>
    <lineage>
        <taxon>Bacteria</taxon>
        <taxon>Pseudomonadati</taxon>
        <taxon>Pseudomonadota</taxon>
        <taxon>Gammaproteobacteria</taxon>
        <taxon>Chromatiales</taxon>
        <taxon>Sedimenticolaceae</taxon>
        <taxon>Thiolapillus</taxon>
    </lineage>
</organism>
<dbReference type="PANTHER" id="PTHR37417:SF3">
    <property type="entry name" value="MYOSIN-CROSSREACTIVE PROTEIN"/>
    <property type="match status" value="1"/>
</dbReference>
<dbReference type="Gene3D" id="3.50.50.60">
    <property type="entry name" value="FAD/NAD(P)-binding domain"/>
    <property type="match status" value="2"/>
</dbReference>
<comment type="caution">
    <text evidence="2">The sequence shown here is derived from an EMBL/GenBank/DDBJ whole genome shotgun (WGS) entry which is preliminary data.</text>
</comment>
<dbReference type="SUPFAM" id="SSF51905">
    <property type="entry name" value="FAD/NAD(P)-binding domain"/>
    <property type="match status" value="1"/>
</dbReference>
<proteinExistence type="predicted"/>
<dbReference type="PANTHER" id="PTHR37417">
    <property type="entry name" value="67 KDA MYOSIN-CROSS-REACTIVE ANTIGEN FAMILY PROTEIN (AFU_ORTHOLOGUE AFUA_5G09970)"/>
    <property type="match status" value="1"/>
</dbReference>